<dbReference type="InterPro" id="IPR026907">
    <property type="entry name" value="GCIP-like"/>
</dbReference>
<evidence type="ECO:0000313" key="3">
    <source>
        <dbReference type="EMBL" id="WBW73765.1"/>
    </source>
</evidence>
<keyword evidence="4" id="KW-1185">Reference proteome</keyword>
<dbReference type="RefSeq" id="XP_056038008.1">
    <property type="nucleotide sequence ID" value="XM_056182245.1"/>
</dbReference>
<dbReference type="Gene3D" id="1.20.1410.10">
    <property type="entry name" value="I/LWEQ domain"/>
    <property type="match status" value="1"/>
</dbReference>
<proteinExistence type="predicted"/>
<dbReference type="Pfam" id="PF13324">
    <property type="entry name" value="GCIP_N"/>
    <property type="match status" value="1"/>
</dbReference>
<dbReference type="KEGG" id="som:SOMG_03455"/>
<gene>
    <name evidence="3" type="ORF">SOMG_03455</name>
</gene>
<dbReference type="Gene3D" id="1.20.1420.10">
    <property type="entry name" value="Talin, central domain"/>
    <property type="match status" value="1"/>
</dbReference>
<dbReference type="PANTHER" id="PTHR15492:SF1">
    <property type="entry name" value="CYCLIN-D1-BINDING PROTEIN 1"/>
    <property type="match status" value="1"/>
</dbReference>
<evidence type="ECO:0000256" key="1">
    <source>
        <dbReference type="SAM" id="MobiDB-lite"/>
    </source>
</evidence>
<evidence type="ECO:0000259" key="2">
    <source>
        <dbReference type="Pfam" id="PF13324"/>
    </source>
</evidence>
<evidence type="ECO:0000313" key="4">
    <source>
        <dbReference type="Proteomes" id="UP001212411"/>
    </source>
</evidence>
<dbReference type="AlphaFoldDB" id="A0AAE9WD79"/>
<dbReference type="PANTHER" id="PTHR15492">
    <property type="entry name" value="CYCLIN D1-BINDING PROTEIN 1"/>
    <property type="match status" value="1"/>
</dbReference>
<reference evidence="3 4" key="1">
    <citation type="journal article" date="2023" name="G3 (Bethesda)">
        <title>A high-quality reference genome for the fission yeast Schizosaccharomyces osmophilus.</title>
        <authorList>
            <person name="Jia G.S."/>
            <person name="Zhang W.C."/>
            <person name="Liang Y."/>
            <person name="Liu X.H."/>
            <person name="Rhind N."/>
            <person name="Pidoux A."/>
            <person name="Brysch-Herzberg M."/>
            <person name="Du L.L."/>
        </authorList>
    </citation>
    <scope>NUCLEOTIDE SEQUENCE [LARGE SCALE GENOMIC DNA]</scope>
    <source>
        <strain evidence="3 4">CBS 15793</strain>
    </source>
</reference>
<feature type="compositionally biased region" description="Acidic residues" evidence="1">
    <location>
        <begin position="203"/>
        <end position="219"/>
    </location>
</feature>
<protein>
    <submittedName>
        <fullName evidence="3">CCNDBP1-like protein</fullName>
    </submittedName>
</protein>
<dbReference type="EMBL" id="CP115612">
    <property type="protein sequence ID" value="WBW73765.1"/>
    <property type="molecule type" value="Genomic_DNA"/>
</dbReference>
<name>A0AAE9WD79_9SCHI</name>
<organism evidence="3 4">
    <name type="scientific">Schizosaccharomyces osmophilus</name>
    <dbReference type="NCBI Taxonomy" id="2545709"/>
    <lineage>
        <taxon>Eukaryota</taxon>
        <taxon>Fungi</taxon>
        <taxon>Dikarya</taxon>
        <taxon>Ascomycota</taxon>
        <taxon>Taphrinomycotina</taxon>
        <taxon>Schizosaccharomycetes</taxon>
        <taxon>Schizosaccharomycetales</taxon>
        <taxon>Schizosaccharomycetaceae</taxon>
        <taxon>Schizosaccharomyces</taxon>
    </lineage>
</organism>
<accession>A0AAE9WD79</accession>
<dbReference type="GO" id="GO:0005634">
    <property type="term" value="C:nucleus"/>
    <property type="evidence" value="ECO:0007669"/>
    <property type="project" value="TreeGrafter"/>
</dbReference>
<dbReference type="Proteomes" id="UP001212411">
    <property type="component" value="Chromosome 2"/>
</dbReference>
<feature type="domain" description="Cyclin-D1-binding protein 1-like N-terminal" evidence="2">
    <location>
        <begin position="48"/>
        <end position="193"/>
    </location>
</feature>
<dbReference type="InterPro" id="IPR049317">
    <property type="entry name" value="GCIP-like_N"/>
</dbReference>
<feature type="region of interest" description="Disordered" evidence="1">
    <location>
        <begin position="193"/>
        <end position="225"/>
    </location>
</feature>
<dbReference type="GeneID" id="80876934"/>
<sequence>MVDNGMDDGIVESLNKVLGIVVNARKAVGAIDKLDLPVELDNSPLSMLDSIGEMIHQYTTKLSIAARPPITKDALEKYSNDMSNMVSPLIATLQIYTVEKYGKIVYERLKMHVERILLGIECLLRSVSPKPLAHVTEAWKTRGRLVTTGMLWESCEKLQKLGREGALGYVLEEWENFVSMLEDAVSDMEDWKAGESSNWDSFGSEDEDEKEGQEEEENLTSEKRTQGQAEFAKQLLRQLNACKILFISIKKHRLPKTASFLYLDDLYEKMKHTSEAIDEVVGQVQEDFDNTKDELDLLASCGRELAQTCISEFDTDSSTPWYTKWLENWDQSWK</sequence>